<reference evidence="1 2" key="1">
    <citation type="submission" date="2018-11" db="EMBL/GenBank/DDBJ databases">
        <authorList>
            <consortium name="Pathogen Informatics"/>
        </authorList>
    </citation>
    <scope>NUCLEOTIDE SEQUENCE [LARGE SCALE GENOMIC DNA]</scope>
</reference>
<name>A0A3P7R869_DIBLA</name>
<sequence length="115" mass="13598">MLAWLKAMEDRPKARFEARMEALEAVVRQCNEFKRQAYDKITKRLDDFEAVCRQATTMYEAVRQHPNLRNVDEKVVRHTVIEWFHGSRDHYSGVRGKRKDVVQGDFLDLLNSDDT</sequence>
<gene>
    <name evidence="1" type="ORF">DILT_LOCUS18074</name>
</gene>
<protein>
    <submittedName>
        <fullName evidence="1">Uncharacterized protein</fullName>
    </submittedName>
</protein>
<dbReference type="Proteomes" id="UP000281553">
    <property type="component" value="Unassembled WGS sequence"/>
</dbReference>
<dbReference type="OrthoDB" id="6317909at2759"/>
<organism evidence="1 2">
    <name type="scientific">Dibothriocephalus latus</name>
    <name type="common">Fish tapeworm</name>
    <name type="synonym">Diphyllobothrium latum</name>
    <dbReference type="NCBI Taxonomy" id="60516"/>
    <lineage>
        <taxon>Eukaryota</taxon>
        <taxon>Metazoa</taxon>
        <taxon>Spiralia</taxon>
        <taxon>Lophotrochozoa</taxon>
        <taxon>Platyhelminthes</taxon>
        <taxon>Cestoda</taxon>
        <taxon>Eucestoda</taxon>
        <taxon>Diphyllobothriidea</taxon>
        <taxon>Diphyllobothriidae</taxon>
        <taxon>Dibothriocephalus</taxon>
    </lineage>
</organism>
<accession>A0A3P7R869</accession>
<evidence type="ECO:0000313" key="1">
    <source>
        <dbReference type="EMBL" id="VDN39942.1"/>
    </source>
</evidence>
<feature type="non-terminal residue" evidence="1">
    <location>
        <position position="115"/>
    </location>
</feature>
<evidence type="ECO:0000313" key="2">
    <source>
        <dbReference type="Proteomes" id="UP000281553"/>
    </source>
</evidence>
<dbReference type="AlphaFoldDB" id="A0A3P7R869"/>
<dbReference type="EMBL" id="UYRU01097145">
    <property type="protein sequence ID" value="VDN39942.1"/>
    <property type="molecule type" value="Genomic_DNA"/>
</dbReference>
<keyword evidence="2" id="KW-1185">Reference proteome</keyword>
<proteinExistence type="predicted"/>